<dbReference type="Proteomes" id="UP001178461">
    <property type="component" value="Chromosome Z"/>
</dbReference>
<feature type="region of interest" description="Disordered" evidence="1">
    <location>
        <begin position="718"/>
        <end position="743"/>
    </location>
</feature>
<dbReference type="InterPro" id="IPR031474">
    <property type="entry name" value="PPP1R26_N"/>
</dbReference>
<evidence type="ECO:0000313" key="4">
    <source>
        <dbReference type="Proteomes" id="UP001178461"/>
    </source>
</evidence>
<sequence length="1134" mass="125058">MFLMDTPPLVALQRTWEPFVPSRNCRYPICFSESEDDIARTAVSAKVQMIINNLQSEEASLDASCSEYGCLMQKKQKGTKVRSPKLRASGRTLQKHIEYTQSHCPADSDGMEVEESSEFGPLSLNSDSDDSVDREIEEAIQEYLKNKGQCISPLPSEAKSLHSVDNADCSLFPTGVKLNEVQCPCSPNYFERNIAPSPCSVSSNDSFEQSIKAEIEQFLNEKKQQSRKKDITLGSRKLHQKETQEKLAVRNRRESRQRYLKREQGKALFLRHHLELGGANAPSKQESKTNGEELGDFSTTGHTTLKTPLAGHSCILEQSRTGKKRQAPWKAREEQTLQSIDISDSSSDDGIEEAIQLYQLEKTRKAADSKAGHAPFPKEEFGAIRIKDISARLMIHSVKGALPEIPRKALSRKGRQSCSKAAELNKLDAICSKTAEKGNVDPTLEDDFAKCALTFQASCRTDTAAELMCAEAILDISKTILPLPTGSSNSRSFATSDPSFCSQSVPPFQIESDSHSVNSDDSIEQEIRTFLAVKAQAGGLVAKNKGVSHIAQIPPFSGQPLKLSPSQKRKPKAGSKQDQSTQLMLSNTPQGEGGLSILKNSKVGGAVASCQQDAVSIARLIDFGNSQGQLGARELFKSMAWGQQKYIIEDKSSSLDSDEDLDTAIKDLLRSKRKLKKKPKDQRIPCKKRVRFSETEMQILEDKETDCKPKAPTLLKSCLMSPGINSGEEDAKKGPRSIMKSQSPKATQCVLEFKKECHTKSVAGPKTQDGAKSNQCLWAATSLTDNSSSMDSDDSIEQEIQRFLAEKAKDSTEVPRADGIVENLQIDKPQTAISKAKHQLFRDGGNALLEWSKKAKKAGPLMVVLRGSLKAEEETMQNASLCDMQVVSSEWDLCSQGTVQTKRSGLPAKQAVVQRKVGYDRKLDQINIPPGKGKSENFKSQNYFKPLSSFKRKSPYEFKVSSKFIAGLKSTQNKKKPVLVGKGQGEDLSFKRQGGVPVSDLLGKRQVVRLQREGVLRSRCQARFKEADLSSGGPCPFLTERQGETEEAYLCNEAVNLADIKPLEPCCRRDSSHGLPLHVPSTANEQGVRVSTVSLRAEFPDGVEEGNTQELHTSWEECSKVPSSCYSLRQMENP</sequence>
<feature type="region of interest" description="Disordered" evidence="1">
    <location>
        <begin position="221"/>
        <end position="260"/>
    </location>
</feature>
<dbReference type="PANTHER" id="PTHR15724">
    <property type="entry name" value="PROTEIN PHOSPHATASE 1 REGULATORY SUBUNIT 26"/>
    <property type="match status" value="1"/>
</dbReference>
<feature type="region of interest" description="Disordered" evidence="1">
    <location>
        <begin position="556"/>
        <end position="590"/>
    </location>
</feature>
<dbReference type="Pfam" id="PF15740">
    <property type="entry name" value="PPP1R26_N"/>
    <property type="match status" value="1"/>
</dbReference>
<dbReference type="AlphaFoldDB" id="A0AA35PM37"/>
<reference evidence="3" key="1">
    <citation type="submission" date="2022-12" db="EMBL/GenBank/DDBJ databases">
        <authorList>
            <person name="Alioto T."/>
            <person name="Alioto T."/>
            <person name="Gomez Garrido J."/>
        </authorList>
    </citation>
    <scope>NUCLEOTIDE SEQUENCE</scope>
</reference>
<dbReference type="EMBL" id="OX395140">
    <property type="protein sequence ID" value="CAI5794006.1"/>
    <property type="molecule type" value="Genomic_DNA"/>
</dbReference>
<name>A0AA35PM37_9SAUR</name>
<protein>
    <recommendedName>
        <fullName evidence="2">Protein phosphatase 1 regulatory subunit 26 N-terminal domain-containing protein</fullName>
    </recommendedName>
</protein>
<dbReference type="GO" id="GO:0004864">
    <property type="term" value="F:protein phosphatase inhibitor activity"/>
    <property type="evidence" value="ECO:0007669"/>
    <property type="project" value="InterPro"/>
</dbReference>
<accession>A0AA35PM37</accession>
<dbReference type="PANTHER" id="PTHR15724:SF0">
    <property type="entry name" value="PROTEIN PHOSPHATASE 1 REGULATORY SUBUNIT 26"/>
    <property type="match status" value="1"/>
</dbReference>
<dbReference type="InterPro" id="IPR026130">
    <property type="entry name" value="PPP1R26"/>
</dbReference>
<feature type="domain" description="Protein phosphatase 1 regulatory subunit 26 N-terminal" evidence="2">
    <location>
        <begin position="1"/>
        <end position="811"/>
    </location>
</feature>
<organism evidence="3 4">
    <name type="scientific">Podarcis lilfordi</name>
    <name type="common">Lilford's wall lizard</name>
    <dbReference type="NCBI Taxonomy" id="74358"/>
    <lineage>
        <taxon>Eukaryota</taxon>
        <taxon>Metazoa</taxon>
        <taxon>Chordata</taxon>
        <taxon>Craniata</taxon>
        <taxon>Vertebrata</taxon>
        <taxon>Euteleostomi</taxon>
        <taxon>Lepidosauria</taxon>
        <taxon>Squamata</taxon>
        <taxon>Bifurcata</taxon>
        <taxon>Unidentata</taxon>
        <taxon>Episquamata</taxon>
        <taxon>Laterata</taxon>
        <taxon>Lacertibaenia</taxon>
        <taxon>Lacertidae</taxon>
        <taxon>Podarcis</taxon>
    </lineage>
</organism>
<evidence type="ECO:0000256" key="1">
    <source>
        <dbReference type="SAM" id="MobiDB-lite"/>
    </source>
</evidence>
<feature type="compositionally biased region" description="Polar residues" evidence="1">
    <location>
        <begin position="576"/>
        <end position="590"/>
    </location>
</feature>
<feature type="compositionally biased region" description="Basic and acidic residues" evidence="1">
    <location>
        <begin position="221"/>
        <end position="231"/>
    </location>
</feature>
<evidence type="ECO:0000259" key="2">
    <source>
        <dbReference type="Pfam" id="PF15740"/>
    </source>
</evidence>
<keyword evidence="4" id="KW-1185">Reference proteome</keyword>
<proteinExistence type="predicted"/>
<evidence type="ECO:0000313" key="3">
    <source>
        <dbReference type="EMBL" id="CAI5794006.1"/>
    </source>
</evidence>
<feature type="compositionally biased region" description="Basic and acidic residues" evidence="1">
    <location>
        <begin position="240"/>
        <end position="260"/>
    </location>
</feature>
<gene>
    <name evidence="3" type="ORF">PODLI_1B024304</name>
</gene>